<dbReference type="NCBIfam" id="TIGR01200">
    <property type="entry name" value="GLPGLI"/>
    <property type="match status" value="1"/>
</dbReference>
<accession>A0ABU2YCX8</accession>
<protein>
    <submittedName>
        <fullName evidence="3">GLPGLI family protein</fullName>
    </submittedName>
</protein>
<gene>
    <name evidence="3" type="ORF">RM538_07625</name>
</gene>
<evidence type="ECO:0000313" key="4">
    <source>
        <dbReference type="Proteomes" id="UP001254488"/>
    </source>
</evidence>
<dbReference type="Pfam" id="PF09697">
    <property type="entry name" value="Porph_ging"/>
    <property type="match status" value="1"/>
</dbReference>
<dbReference type="EMBL" id="JAVRHZ010000003">
    <property type="protein sequence ID" value="MDT0555867.1"/>
    <property type="molecule type" value="Genomic_DNA"/>
</dbReference>
<feature type="chain" id="PRO_5045882437" evidence="2">
    <location>
        <begin position="21"/>
        <end position="275"/>
    </location>
</feature>
<feature type="region of interest" description="Disordered" evidence="1">
    <location>
        <begin position="252"/>
        <end position="275"/>
    </location>
</feature>
<reference evidence="3 4" key="1">
    <citation type="submission" date="2023-09" db="EMBL/GenBank/DDBJ databases">
        <authorList>
            <person name="Rey-Velasco X."/>
        </authorList>
    </citation>
    <scope>NUCLEOTIDE SEQUENCE [LARGE SCALE GENOMIC DNA]</scope>
    <source>
        <strain evidence="3 4">W242</strain>
    </source>
</reference>
<feature type="compositionally biased region" description="Basic and acidic residues" evidence="1">
    <location>
        <begin position="252"/>
        <end position="265"/>
    </location>
</feature>
<name>A0ABU2YCX8_9FLAO</name>
<evidence type="ECO:0000256" key="2">
    <source>
        <dbReference type="SAM" id="SignalP"/>
    </source>
</evidence>
<dbReference type="RefSeq" id="WP_311332818.1">
    <property type="nucleotide sequence ID" value="NZ_JAVRHZ010000003.1"/>
</dbReference>
<organism evidence="3 4">
    <name type="scientific">Patiriisocius hiemis</name>
    <dbReference type="NCBI Taxonomy" id="3075604"/>
    <lineage>
        <taxon>Bacteria</taxon>
        <taxon>Pseudomonadati</taxon>
        <taxon>Bacteroidota</taxon>
        <taxon>Flavobacteriia</taxon>
        <taxon>Flavobacteriales</taxon>
        <taxon>Flavobacteriaceae</taxon>
        <taxon>Patiriisocius</taxon>
    </lineage>
</organism>
<keyword evidence="4" id="KW-1185">Reference proteome</keyword>
<dbReference type="Proteomes" id="UP001254488">
    <property type="component" value="Unassembled WGS sequence"/>
</dbReference>
<keyword evidence="2" id="KW-0732">Signal</keyword>
<dbReference type="InterPro" id="IPR005901">
    <property type="entry name" value="GLPGLI"/>
</dbReference>
<evidence type="ECO:0000256" key="1">
    <source>
        <dbReference type="SAM" id="MobiDB-lite"/>
    </source>
</evidence>
<sequence length="275" mass="31226">MKTLSIVLLAFSLSLGNLIAQEISGIATYKTNRKVDLKMDGDGVTEAMQEQIQAQLRKQFQKEYTLTFTKDESIYKEVEGLNTPDPLASSGGMQITISGGNENFYRNIKENRYVDETEIMSKPFLVKDTLEKPEWELTKESKNIGNYTCFKATYSREVEEETFDSATDSIVKIKKQRVTNAWYTLDIPLQHGPGRHWGLPGLILEVTDGDMTILCSKIVLNPEKEIVIEEPSKGKEVTQEAFNEIQEKKSQEMMERFQSDSRRGDGNSFKIRIGG</sequence>
<feature type="signal peptide" evidence="2">
    <location>
        <begin position="1"/>
        <end position="20"/>
    </location>
</feature>
<evidence type="ECO:0000313" key="3">
    <source>
        <dbReference type="EMBL" id="MDT0555867.1"/>
    </source>
</evidence>
<proteinExistence type="predicted"/>
<comment type="caution">
    <text evidence="3">The sequence shown here is derived from an EMBL/GenBank/DDBJ whole genome shotgun (WGS) entry which is preliminary data.</text>
</comment>